<proteinExistence type="predicted"/>
<dbReference type="EMBL" id="VSRR010088257">
    <property type="protein sequence ID" value="MPC91585.1"/>
    <property type="molecule type" value="Genomic_DNA"/>
</dbReference>
<evidence type="ECO:0000256" key="1">
    <source>
        <dbReference type="SAM" id="MobiDB-lite"/>
    </source>
</evidence>
<dbReference type="Proteomes" id="UP000324222">
    <property type="component" value="Unassembled WGS sequence"/>
</dbReference>
<feature type="compositionally biased region" description="Basic residues" evidence="1">
    <location>
        <begin position="19"/>
        <end position="34"/>
    </location>
</feature>
<comment type="caution">
    <text evidence="2">The sequence shown here is derived from an EMBL/GenBank/DDBJ whole genome shotgun (WGS) entry which is preliminary data.</text>
</comment>
<keyword evidence="3" id="KW-1185">Reference proteome</keyword>
<protein>
    <submittedName>
        <fullName evidence="2">Uncharacterized protein</fullName>
    </submittedName>
</protein>
<gene>
    <name evidence="2" type="ORF">E2C01_086631</name>
</gene>
<organism evidence="2 3">
    <name type="scientific">Portunus trituberculatus</name>
    <name type="common">Swimming crab</name>
    <name type="synonym">Neptunus trituberculatus</name>
    <dbReference type="NCBI Taxonomy" id="210409"/>
    <lineage>
        <taxon>Eukaryota</taxon>
        <taxon>Metazoa</taxon>
        <taxon>Ecdysozoa</taxon>
        <taxon>Arthropoda</taxon>
        <taxon>Crustacea</taxon>
        <taxon>Multicrustacea</taxon>
        <taxon>Malacostraca</taxon>
        <taxon>Eumalacostraca</taxon>
        <taxon>Eucarida</taxon>
        <taxon>Decapoda</taxon>
        <taxon>Pleocyemata</taxon>
        <taxon>Brachyura</taxon>
        <taxon>Eubrachyura</taxon>
        <taxon>Portunoidea</taxon>
        <taxon>Portunidae</taxon>
        <taxon>Portuninae</taxon>
        <taxon>Portunus</taxon>
    </lineage>
</organism>
<evidence type="ECO:0000313" key="2">
    <source>
        <dbReference type="EMBL" id="MPC91585.1"/>
    </source>
</evidence>
<sequence>MLLLPSPAPLTPTRLTTRPTHRSPTHNRTMKIKHCPPATCHLPPAT</sequence>
<dbReference type="AlphaFoldDB" id="A0A5B7JA86"/>
<name>A0A5B7JA86_PORTR</name>
<reference evidence="2 3" key="1">
    <citation type="submission" date="2019-05" db="EMBL/GenBank/DDBJ databases">
        <title>Another draft genome of Portunus trituberculatus and its Hox gene families provides insights of decapod evolution.</title>
        <authorList>
            <person name="Jeong J.-H."/>
            <person name="Song I."/>
            <person name="Kim S."/>
            <person name="Choi T."/>
            <person name="Kim D."/>
            <person name="Ryu S."/>
            <person name="Kim W."/>
        </authorList>
    </citation>
    <scope>NUCLEOTIDE SEQUENCE [LARGE SCALE GENOMIC DNA]</scope>
    <source>
        <tissue evidence="2">Muscle</tissue>
    </source>
</reference>
<evidence type="ECO:0000313" key="3">
    <source>
        <dbReference type="Proteomes" id="UP000324222"/>
    </source>
</evidence>
<feature type="compositionally biased region" description="Pro residues" evidence="1">
    <location>
        <begin position="1"/>
        <end position="10"/>
    </location>
</feature>
<feature type="region of interest" description="Disordered" evidence="1">
    <location>
        <begin position="1"/>
        <end position="46"/>
    </location>
</feature>
<accession>A0A5B7JA86</accession>